<dbReference type="EMBL" id="LAZR01013886">
    <property type="protein sequence ID" value="KKM19886.1"/>
    <property type="molecule type" value="Genomic_DNA"/>
</dbReference>
<dbReference type="GO" id="GO:0004518">
    <property type="term" value="F:nuclease activity"/>
    <property type="evidence" value="ECO:0007669"/>
    <property type="project" value="UniProtKB-KW"/>
</dbReference>
<name>A0A0F9HWT1_9ZZZZ</name>
<feature type="domain" description="VRR-NUC" evidence="4">
    <location>
        <begin position="3"/>
        <end position="99"/>
    </location>
</feature>
<reference evidence="5" key="1">
    <citation type="journal article" date="2015" name="Nature">
        <title>Complex archaea that bridge the gap between prokaryotes and eukaryotes.</title>
        <authorList>
            <person name="Spang A."/>
            <person name="Saw J.H."/>
            <person name="Jorgensen S.L."/>
            <person name="Zaremba-Niedzwiedzka K."/>
            <person name="Martijn J."/>
            <person name="Lind A.E."/>
            <person name="van Eijk R."/>
            <person name="Schleper C."/>
            <person name="Guy L."/>
            <person name="Ettema T.J."/>
        </authorList>
    </citation>
    <scope>NUCLEOTIDE SEQUENCE</scope>
</reference>
<keyword evidence="3" id="KW-0378">Hydrolase</keyword>
<accession>A0A0F9HWT1</accession>
<dbReference type="Pfam" id="PF08774">
    <property type="entry name" value="VRR_NUC"/>
    <property type="match status" value="1"/>
</dbReference>
<evidence type="ECO:0000259" key="4">
    <source>
        <dbReference type="SMART" id="SM00990"/>
    </source>
</evidence>
<comment type="cofactor">
    <cofactor evidence="1">
        <name>Mg(2+)</name>
        <dbReference type="ChEBI" id="CHEBI:18420"/>
    </cofactor>
</comment>
<dbReference type="SMART" id="SM00990">
    <property type="entry name" value="VRR_NUC"/>
    <property type="match status" value="1"/>
</dbReference>
<organism evidence="5">
    <name type="scientific">marine sediment metagenome</name>
    <dbReference type="NCBI Taxonomy" id="412755"/>
    <lineage>
        <taxon>unclassified sequences</taxon>
        <taxon>metagenomes</taxon>
        <taxon>ecological metagenomes</taxon>
    </lineage>
</organism>
<dbReference type="GO" id="GO:0016788">
    <property type="term" value="F:hydrolase activity, acting on ester bonds"/>
    <property type="evidence" value="ECO:0007669"/>
    <property type="project" value="InterPro"/>
</dbReference>
<evidence type="ECO:0000256" key="1">
    <source>
        <dbReference type="ARBA" id="ARBA00001946"/>
    </source>
</evidence>
<evidence type="ECO:0000256" key="3">
    <source>
        <dbReference type="ARBA" id="ARBA00022801"/>
    </source>
</evidence>
<keyword evidence="2" id="KW-0540">Nuclease</keyword>
<dbReference type="InterPro" id="IPR011856">
    <property type="entry name" value="tRNA_endonuc-like_dom_sf"/>
</dbReference>
<proteinExistence type="predicted"/>
<protein>
    <recommendedName>
        <fullName evidence="4">VRR-NUC domain-containing protein</fullName>
    </recommendedName>
</protein>
<dbReference type="GO" id="GO:0003676">
    <property type="term" value="F:nucleic acid binding"/>
    <property type="evidence" value="ECO:0007669"/>
    <property type="project" value="InterPro"/>
</dbReference>
<sequence>MGDRKQSPETKLVLAMIDYIRKQGHHAWRNNTGARQIKGQWVQWGAKGSGDILVVVQPNGRFLSIEVKAGRNKATKNQEEWIAKVKQAGAVAGVARSFADVDEFLAEAALETPSIF</sequence>
<dbReference type="AlphaFoldDB" id="A0A0F9HWT1"/>
<gene>
    <name evidence="5" type="ORF">LCGC14_1651140</name>
</gene>
<evidence type="ECO:0000256" key="2">
    <source>
        <dbReference type="ARBA" id="ARBA00022722"/>
    </source>
</evidence>
<dbReference type="InterPro" id="IPR014883">
    <property type="entry name" value="VRR_NUC"/>
</dbReference>
<comment type="caution">
    <text evidence="5">The sequence shown here is derived from an EMBL/GenBank/DDBJ whole genome shotgun (WGS) entry which is preliminary data.</text>
</comment>
<dbReference type="Gene3D" id="3.40.1350.10">
    <property type="match status" value="1"/>
</dbReference>
<evidence type="ECO:0000313" key="5">
    <source>
        <dbReference type="EMBL" id="KKM19886.1"/>
    </source>
</evidence>